<feature type="compositionally biased region" description="Acidic residues" evidence="3">
    <location>
        <begin position="209"/>
        <end position="232"/>
    </location>
</feature>
<evidence type="ECO:0000313" key="4">
    <source>
        <dbReference type="EMBL" id="ELZ04002.1"/>
    </source>
</evidence>
<dbReference type="Pfam" id="PF13561">
    <property type="entry name" value="adh_short_C2"/>
    <property type="match status" value="2"/>
</dbReference>
<dbReference type="SUPFAM" id="SSF51735">
    <property type="entry name" value="NAD(P)-binding Rossmann-fold domains"/>
    <property type="match status" value="1"/>
</dbReference>
<dbReference type="RefSeq" id="WP_006107823.1">
    <property type="nucleotide sequence ID" value="NZ_AOIO01000013.1"/>
</dbReference>
<dbReference type="PATRIC" id="fig|29540.5.peg.910"/>
<keyword evidence="5" id="KW-1185">Reference proteome</keyword>
<dbReference type="EMBL" id="AOIO01000013">
    <property type="protein sequence ID" value="ELZ04002.1"/>
    <property type="molecule type" value="Genomic_DNA"/>
</dbReference>
<keyword evidence="2" id="KW-0560">Oxidoreductase</keyword>
<dbReference type="OrthoDB" id="35501at2157"/>
<dbReference type="STRING" id="29540.C481_04511"/>
<feature type="region of interest" description="Disordered" evidence="3">
    <location>
        <begin position="190"/>
        <end position="245"/>
    </location>
</feature>
<accession>M0B0E1</accession>
<gene>
    <name evidence="4" type="ORF">C481_04511</name>
</gene>
<dbReference type="PANTHER" id="PTHR43639">
    <property type="entry name" value="OXIDOREDUCTASE, SHORT-CHAIN DEHYDROGENASE/REDUCTASE FAMILY (AFU_ORTHOLOGUE AFUA_5G02870)"/>
    <property type="match status" value="1"/>
</dbReference>
<dbReference type="eggNOG" id="arCOG01259">
    <property type="taxonomic scope" value="Archaea"/>
</dbReference>
<evidence type="ECO:0000256" key="3">
    <source>
        <dbReference type="SAM" id="MobiDB-lite"/>
    </source>
</evidence>
<comment type="caution">
    <text evidence="4">The sequence shown here is derived from an EMBL/GenBank/DDBJ whole genome shotgun (WGS) entry which is preliminary data.</text>
</comment>
<evidence type="ECO:0000256" key="1">
    <source>
        <dbReference type="ARBA" id="ARBA00006484"/>
    </source>
</evidence>
<reference evidence="4 5" key="1">
    <citation type="journal article" date="2014" name="PLoS Genet.">
        <title>Phylogenetically driven sequencing of extremely halophilic archaea reveals strategies for static and dynamic osmo-response.</title>
        <authorList>
            <person name="Becker E.A."/>
            <person name="Seitzer P.M."/>
            <person name="Tritt A."/>
            <person name="Larsen D."/>
            <person name="Krusor M."/>
            <person name="Yao A.I."/>
            <person name="Wu D."/>
            <person name="Madern D."/>
            <person name="Eisen J.A."/>
            <person name="Darling A.E."/>
            <person name="Facciotti M.T."/>
        </authorList>
    </citation>
    <scope>NUCLEOTIDE SEQUENCE [LARGE SCALE GENOMIC DNA]</scope>
    <source>
        <strain evidence="4 5">DSM 12278</strain>
    </source>
</reference>
<dbReference type="Proteomes" id="UP000011554">
    <property type="component" value="Unassembled WGS sequence"/>
</dbReference>
<feature type="compositionally biased region" description="Basic and acidic residues" evidence="3">
    <location>
        <begin position="233"/>
        <end position="245"/>
    </location>
</feature>
<dbReference type="Gene3D" id="3.40.50.720">
    <property type="entry name" value="NAD(P)-binding Rossmann-like Domain"/>
    <property type="match status" value="1"/>
</dbReference>
<dbReference type="InterPro" id="IPR036291">
    <property type="entry name" value="NAD(P)-bd_dom_sf"/>
</dbReference>
<dbReference type="GO" id="GO:0016491">
    <property type="term" value="F:oxidoreductase activity"/>
    <property type="evidence" value="ECO:0007669"/>
    <property type="project" value="UniProtKB-KW"/>
</dbReference>
<name>M0B0E1_NATA1</name>
<feature type="compositionally biased region" description="Gly residues" evidence="3">
    <location>
        <begin position="195"/>
        <end position="207"/>
    </location>
</feature>
<organism evidence="4 5">
    <name type="scientific">Natrialba asiatica (strain ATCC 700177 / DSM 12278 / JCM 9576 / FERM P-10747 / NBRC 102637 / 172P1)</name>
    <dbReference type="NCBI Taxonomy" id="29540"/>
    <lineage>
        <taxon>Archaea</taxon>
        <taxon>Methanobacteriati</taxon>
        <taxon>Methanobacteriota</taxon>
        <taxon>Stenosarchaea group</taxon>
        <taxon>Halobacteria</taxon>
        <taxon>Halobacteriales</taxon>
        <taxon>Natrialbaceae</taxon>
        <taxon>Natrialba</taxon>
    </lineage>
</organism>
<proteinExistence type="inferred from homology"/>
<dbReference type="AlphaFoldDB" id="M0B0E1"/>
<dbReference type="PANTHER" id="PTHR43639:SF1">
    <property type="entry name" value="SHORT-CHAIN DEHYDROGENASE_REDUCTASE FAMILY PROTEIN"/>
    <property type="match status" value="1"/>
</dbReference>
<dbReference type="PRINTS" id="PR00081">
    <property type="entry name" value="GDHRDH"/>
</dbReference>
<protein>
    <submittedName>
        <fullName evidence="4">Short-chain dehydrogenase/reductase SDR</fullName>
    </submittedName>
</protein>
<evidence type="ECO:0000313" key="5">
    <source>
        <dbReference type="Proteomes" id="UP000011554"/>
    </source>
</evidence>
<sequence length="278" mass="28921">MDLDLADDTALVTATASDLGFASARSMAREGANVTICGPDADRLADARDELDAVGAGDVLALDADLTDPDAISRLVSRTADEFGSLDHLVTDAGWPPRTTFLETDEQDWYRAYDLLVMSVVWTVEAAHSHLLAGANSSITCLTAHTVREVGDGLVLSNSVRRAVIGLVKTLAREFAPEIRANAVLPGRFETSGEGVPGGAVSGGGDAGVEVEADAGTDTDTDTDTDTEEDTTALDRDVPMERLGEPTELGDVVAFLASSRASFVTGAAVPVDGGLLRS</sequence>
<dbReference type="InterPro" id="IPR002347">
    <property type="entry name" value="SDR_fam"/>
</dbReference>
<evidence type="ECO:0000256" key="2">
    <source>
        <dbReference type="ARBA" id="ARBA00023002"/>
    </source>
</evidence>
<comment type="similarity">
    <text evidence="1">Belongs to the short-chain dehydrogenases/reductases (SDR) family.</text>
</comment>